<dbReference type="CDD" id="cd02230">
    <property type="entry name" value="cupin_HP0902-like"/>
    <property type="match status" value="1"/>
</dbReference>
<sequence length="222" mass="23803">MKRNAGEVFSIEGDNQPVPGCTVSDAVYGGENPVVIFSLGAHTDISAEIYSSHKIVLVNQGKVEVYGRDASGRDVVFGSPQAGEAILTPIDTPVGTRTEEPSVYTEITLRRNDQMNEVVKAGEVFRLADLVPYQAGRIVNMDIVSNDNMKFVVMAFDEGTGLAEHAAPGDAIIFALDGSGVIRYEGKDHPIKAGENFRFAAGGKHAVFADGKFKMALLLTLK</sequence>
<dbReference type="Proteomes" id="UP000460257">
    <property type="component" value="Unassembled WGS sequence"/>
</dbReference>
<protein>
    <submittedName>
        <fullName evidence="2">Cupin domain-containing protein</fullName>
    </submittedName>
</protein>
<name>A0A6N7IYG2_9FIRM</name>
<organism evidence="2 3">
    <name type="scientific">Candidatus Weimeria bifida</name>
    <dbReference type="NCBI Taxonomy" id="2599074"/>
    <lineage>
        <taxon>Bacteria</taxon>
        <taxon>Bacillati</taxon>
        <taxon>Bacillota</taxon>
        <taxon>Clostridia</taxon>
        <taxon>Lachnospirales</taxon>
        <taxon>Lachnospiraceae</taxon>
        <taxon>Candidatus Weimeria</taxon>
    </lineage>
</organism>
<evidence type="ECO:0000259" key="1">
    <source>
        <dbReference type="Pfam" id="PF07883"/>
    </source>
</evidence>
<dbReference type="Pfam" id="PF07883">
    <property type="entry name" value="Cupin_2"/>
    <property type="match status" value="1"/>
</dbReference>
<dbReference type="EMBL" id="VOGC01000004">
    <property type="protein sequence ID" value="MQN01289.1"/>
    <property type="molecule type" value="Genomic_DNA"/>
</dbReference>
<gene>
    <name evidence="2" type="ORF">FRC54_04995</name>
</gene>
<evidence type="ECO:0000313" key="3">
    <source>
        <dbReference type="Proteomes" id="UP000460257"/>
    </source>
</evidence>
<proteinExistence type="predicted"/>
<comment type="caution">
    <text evidence="2">The sequence shown here is derived from an EMBL/GenBank/DDBJ whole genome shotgun (WGS) entry which is preliminary data.</text>
</comment>
<dbReference type="InterPro" id="IPR014710">
    <property type="entry name" value="RmlC-like_jellyroll"/>
</dbReference>
<feature type="domain" description="Cupin type-2" evidence="1">
    <location>
        <begin position="153"/>
        <end position="218"/>
    </location>
</feature>
<dbReference type="PANTHER" id="PTHR37694:SF1">
    <property type="entry name" value="SLR8022 PROTEIN"/>
    <property type="match status" value="1"/>
</dbReference>
<dbReference type="AlphaFoldDB" id="A0A6N7IYG2"/>
<dbReference type="Gene3D" id="2.60.120.10">
    <property type="entry name" value="Jelly Rolls"/>
    <property type="match status" value="1"/>
</dbReference>
<dbReference type="InterPro" id="IPR013096">
    <property type="entry name" value="Cupin_2"/>
</dbReference>
<dbReference type="PANTHER" id="PTHR37694">
    <property type="entry name" value="SLR8022 PROTEIN"/>
    <property type="match status" value="1"/>
</dbReference>
<evidence type="ECO:0000313" key="2">
    <source>
        <dbReference type="EMBL" id="MQN01289.1"/>
    </source>
</evidence>
<dbReference type="SUPFAM" id="SSF51182">
    <property type="entry name" value="RmlC-like cupins"/>
    <property type="match status" value="1"/>
</dbReference>
<accession>A0A6N7IYG2</accession>
<dbReference type="InterPro" id="IPR011051">
    <property type="entry name" value="RmlC_Cupin_sf"/>
</dbReference>
<keyword evidence="3" id="KW-1185">Reference proteome</keyword>
<reference evidence="2" key="1">
    <citation type="journal article" date="2020" name="Appl. Environ. Microbiol.">
        <title>Medium-Chain Fatty Acid Synthesis by 'Candidatus Weimeria bifida' gen. nov., sp. nov., and 'Candidatus Pseudoramibacter fermentans' sp. nov.</title>
        <authorList>
            <person name="Scarborough M.J."/>
            <person name="Myers K.S."/>
            <person name="Donohue T.J."/>
            <person name="Noguera D.R."/>
        </authorList>
    </citation>
    <scope>NUCLEOTIDE SEQUENCE</scope>
    <source>
        <strain evidence="2">LCO1.1</strain>
    </source>
</reference>